<accession>A0A4R2SE50</accession>
<evidence type="ECO:0000313" key="3">
    <source>
        <dbReference type="EMBL" id="TCP69349.1"/>
    </source>
</evidence>
<dbReference type="AlphaFoldDB" id="A0A4R2SE50"/>
<gene>
    <name evidence="3" type="ORF">EDD57_1097</name>
</gene>
<feature type="compositionally biased region" description="Polar residues" evidence="1">
    <location>
        <begin position="42"/>
        <end position="51"/>
    </location>
</feature>
<name>A0A4R2SE50_9BACL</name>
<feature type="compositionally biased region" description="Basic and acidic residues" evidence="1">
    <location>
        <begin position="56"/>
        <end position="70"/>
    </location>
</feature>
<sequence>MNKKVCAALIVPFLLVGCMGQDKDAVAPVDPPPADAAKKMEQASSVVTTTPPADPKSGDKENKTSQKTDDKKVVKGSELYFLTDSGYVVPYTLSKELKNSNEALSYLVEDQAKSMVPKGFQGALPKGTKIKGVQVKDGVATVDFSKEFTKYDTKKEEHIFSAITWTVTQFGNVKTVNLNVEGKPYTAKSKMKTQGLSRQDGINLEIAKGVDMTQSMPVTLYFMAQSEDRTVYYVPVTRMINRADNRAKSALQELVRGPELDSKLVSALDSTLTVNNVALKGDTVTADLGEQLLQFSTQNKASQQAVDMIVLSLTENTAAKTVKFLVNGKDSMSTMTKGEKLSDPVSRPQKINAVSM</sequence>
<feature type="region of interest" description="Disordered" evidence="1">
    <location>
        <begin position="335"/>
        <end position="356"/>
    </location>
</feature>
<evidence type="ECO:0000259" key="2">
    <source>
        <dbReference type="SMART" id="SM00909"/>
    </source>
</evidence>
<feature type="region of interest" description="Disordered" evidence="1">
    <location>
        <begin position="29"/>
        <end position="70"/>
    </location>
</feature>
<dbReference type="Proteomes" id="UP000294746">
    <property type="component" value="Unassembled WGS sequence"/>
</dbReference>
<proteinExistence type="predicted"/>
<comment type="caution">
    <text evidence="3">The sequence shown here is derived from an EMBL/GenBank/DDBJ whole genome shotgun (WGS) entry which is preliminary data.</text>
</comment>
<dbReference type="Pfam" id="PF10646">
    <property type="entry name" value="Germane"/>
    <property type="match status" value="2"/>
</dbReference>
<dbReference type="PROSITE" id="PS51257">
    <property type="entry name" value="PROKAR_LIPOPROTEIN"/>
    <property type="match status" value="1"/>
</dbReference>
<dbReference type="InterPro" id="IPR019606">
    <property type="entry name" value="GerMN"/>
</dbReference>
<evidence type="ECO:0000313" key="4">
    <source>
        <dbReference type="Proteomes" id="UP000294746"/>
    </source>
</evidence>
<protein>
    <submittedName>
        <fullName evidence="3">Germination protein M</fullName>
    </submittedName>
</protein>
<dbReference type="SMART" id="SM00909">
    <property type="entry name" value="Germane"/>
    <property type="match status" value="2"/>
</dbReference>
<organism evidence="3 4">
    <name type="scientific">Baia soyae</name>
    <dbReference type="NCBI Taxonomy" id="1544746"/>
    <lineage>
        <taxon>Bacteria</taxon>
        <taxon>Bacillati</taxon>
        <taxon>Bacillota</taxon>
        <taxon>Bacilli</taxon>
        <taxon>Bacillales</taxon>
        <taxon>Thermoactinomycetaceae</taxon>
        <taxon>Baia</taxon>
    </lineage>
</organism>
<keyword evidence="4" id="KW-1185">Reference proteome</keyword>
<feature type="domain" description="GerMN" evidence="2">
    <location>
        <begin position="247"/>
        <end position="335"/>
    </location>
</feature>
<feature type="domain" description="GerMN" evidence="2">
    <location>
        <begin position="100"/>
        <end position="189"/>
    </location>
</feature>
<dbReference type="EMBL" id="SLXV01000009">
    <property type="protein sequence ID" value="TCP69349.1"/>
    <property type="molecule type" value="Genomic_DNA"/>
</dbReference>
<dbReference type="OrthoDB" id="1715058at2"/>
<dbReference type="RefSeq" id="WP_131848301.1">
    <property type="nucleotide sequence ID" value="NZ_SLXV01000009.1"/>
</dbReference>
<reference evidence="3 4" key="1">
    <citation type="submission" date="2019-03" db="EMBL/GenBank/DDBJ databases">
        <title>Genomic Encyclopedia of Type Strains, Phase IV (KMG-IV): sequencing the most valuable type-strain genomes for metagenomic binning, comparative biology and taxonomic classification.</title>
        <authorList>
            <person name="Goeker M."/>
        </authorList>
    </citation>
    <scope>NUCLEOTIDE SEQUENCE [LARGE SCALE GENOMIC DNA]</scope>
    <source>
        <strain evidence="3 4">DSM 46831</strain>
    </source>
</reference>
<evidence type="ECO:0000256" key="1">
    <source>
        <dbReference type="SAM" id="MobiDB-lite"/>
    </source>
</evidence>